<keyword evidence="7" id="KW-0624">Polysaccharide degradation</keyword>
<evidence type="ECO:0000256" key="5">
    <source>
        <dbReference type="ARBA" id="ARBA00023001"/>
    </source>
</evidence>
<evidence type="ECO:0000256" key="3">
    <source>
        <dbReference type="ARBA" id="ARBA00012601"/>
    </source>
</evidence>
<gene>
    <name evidence="11" type="ORF">ACFQMJ_05755</name>
</gene>
<keyword evidence="4" id="KW-0378">Hydrolase</keyword>
<feature type="domain" description="SLH" evidence="10">
    <location>
        <begin position="990"/>
        <end position="1048"/>
    </location>
</feature>
<dbReference type="PANTHER" id="PTHR34142">
    <property type="entry name" value="ENDO-BETA-1,4-GLUCANASE A"/>
    <property type="match status" value="1"/>
</dbReference>
<dbReference type="InterPro" id="IPR008979">
    <property type="entry name" value="Galactose-bd-like_sf"/>
</dbReference>
<evidence type="ECO:0000256" key="7">
    <source>
        <dbReference type="ARBA" id="ARBA00023326"/>
    </source>
</evidence>
<reference evidence="12" key="1">
    <citation type="journal article" date="2019" name="Int. J. Syst. Evol. Microbiol.">
        <title>The Global Catalogue of Microorganisms (GCM) 10K type strain sequencing project: providing services to taxonomists for standard genome sequencing and annotation.</title>
        <authorList>
            <consortium name="The Broad Institute Genomics Platform"/>
            <consortium name="The Broad Institute Genome Sequencing Center for Infectious Disease"/>
            <person name="Wu L."/>
            <person name="Ma J."/>
        </authorList>
    </citation>
    <scope>NUCLEOTIDE SEQUENCE [LARGE SCALE GENOMIC DNA]</scope>
    <source>
        <strain evidence="12">KCTC 12907</strain>
    </source>
</reference>
<dbReference type="PROSITE" id="PS00659">
    <property type="entry name" value="GLYCOSYL_HYDROL_F5"/>
    <property type="match status" value="1"/>
</dbReference>
<dbReference type="SUPFAM" id="SSF49785">
    <property type="entry name" value="Galactose-binding domain-like"/>
    <property type="match status" value="2"/>
</dbReference>
<dbReference type="Gene3D" id="2.60.120.260">
    <property type="entry name" value="Galactose-binding domain-like"/>
    <property type="match status" value="2"/>
</dbReference>
<comment type="similarity">
    <text evidence="2">Belongs to the glycosyl hydrolase 5 (cellulase A) family.</text>
</comment>
<evidence type="ECO:0000313" key="11">
    <source>
        <dbReference type="EMBL" id="MFC7148036.1"/>
    </source>
</evidence>
<dbReference type="InterPro" id="IPR005086">
    <property type="entry name" value="CBM17/28"/>
</dbReference>
<feature type="chain" id="PRO_5047186556" description="cellulase" evidence="9">
    <location>
        <begin position="31"/>
        <end position="1171"/>
    </location>
</feature>
<proteinExistence type="inferred from homology"/>
<dbReference type="InterPro" id="IPR001547">
    <property type="entry name" value="Glyco_hydro_5"/>
</dbReference>
<comment type="catalytic activity">
    <reaction evidence="1">
        <text>Endohydrolysis of (1-&gt;4)-beta-D-glucosidic linkages in cellulose, lichenin and cereal beta-D-glucans.</text>
        <dbReference type="EC" id="3.2.1.4"/>
    </reaction>
</comment>
<dbReference type="InterPro" id="IPR001119">
    <property type="entry name" value="SLH_dom"/>
</dbReference>
<keyword evidence="9" id="KW-0732">Signal</keyword>
<keyword evidence="6" id="KW-0326">Glycosidase</keyword>
<keyword evidence="5" id="KW-0136">Cellulose degradation</keyword>
<comment type="caution">
    <text evidence="11">The sequence shown here is derived from an EMBL/GenBank/DDBJ whole genome shotgun (WGS) entry which is preliminary data.</text>
</comment>
<keyword evidence="7" id="KW-0119">Carbohydrate metabolism</keyword>
<dbReference type="InterPro" id="IPR018087">
    <property type="entry name" value="Glyco_hydro_5_CS"/>
</dbReference>
<dbReference type="PANTHER" id="PTHR34142:SF1">
    <property type="entry name" value="GLYCOSIDE HYDROLASE FAMILY 5 DOMAIN-CONTAINING PROTEIN"/>
    <property type="match status" value="1"/>
</dbReference>
<dbReference type="Proteomes" id="UP001596378">
    <property type="component" value="Unassembled WGS sequence"/>
</dbReference>
<feature type="domain" description="SLH" evidence="10">
    <location>
        <begin position="1049"/>
        <end position="1112"/>
    </location>
</feature>
<dbReference type="PROSITE" id="PS51272">
    <property type="entry name" value="SLH"/>
    <property type="match status" value="3"/>
</dbReference>
<dbReference type="RefSeq" id="WP_378047350.1">
    <property type="nucleotide sequence ID" value="NZ_JBHMDN010000013.1"/>
</dbReference>
<evidence type="ECO:0000259" key="10">
    <source>
        <dbReference type="PROSITE" id="PS51272"/>
    </source>
</evidence>
<accession>A0ABW2F6P0</accession>
<evidence type="ECO:0000313" key="12">
    <source>
        <dbReference type="Proteomes" id="UP001596378"/>
    </source>
</evidence>
<dbReference type="Pfam" id="PF00395">
    <property type="entry name" value="SLH"/>
    <property type="match status" value="3"/>
</dbReference>
<evidence type="ECO:0000256" key="6">
    <source>
        <dbReference type="ARBA" id="ARBA00023295"/>
    </source>
</evidence>
<feature type="signal peptide" evidence="9">
    <location>
        <begin position="1"/>
        <end position="30"/>
    </location>
</feature>
<dbReference type="EMBL" id="JBHTAI010000003">
    <property type="protein sequence ID" value="MFC7148036.1"/>
    <property type="molecule type" value="Genomic_DNA"/>
</dbReference>
<evidence type="ECO:0000256" key="2">
    <source>
        <dbReference type="ARBA" id="ARBA00005641"/>
    </source>
</evidence>
<feature type="compositionally biased region" description="Basic and acidic residues" evidence="8">
    <location>
        <begin position="803"/>
        <end position="814"/>
    </location>
</feature>
<dbReference type="Pfam" id="PF00150">
    <property type="entry name" value="Cellulase"/>
    <property type="match status" value="1"/>
</dbReference>
<feature type="domain" description="SLH" evidence="10">
    <location>
        <begin position="1114"/>
        <end position="1171"/>
    </location>
</feature>
<protein>
    <recommendedName>
        <fullName evidence="3">cellulase</fullName>
        <ecNumber evidence="3">3.2.1.4</ecNumber>
    </recommendedName>
</protein>
<sequence>MKMDIRKRLLALALVGSLLFALNPLLSAVAAGEEAGGGSSVGGSATVTESVYYPDLLGNDSVRKPSEAGALQIVEENGMKTLAGENGEPMQLRGMSTHGLQWFQEIINDNAFAALAGDWESNVVRLAMYVGESGYATNPAVIKQRVIDGIEYAIANDLYVIVDWHVHDPGDPNADVYSGAMDFFEEISGLYPNDKHLIYELANEPSSNAPGVTNDAAGWRKIKDYAEPIVGMLRENGNENIIIVGSPNWSQRPDLAADDPIEDPNTGEADPNTMYTVHFYTGTHLSAADGSDRQNVMSNARYALENGVAIFATEWGTSEASGNNGPYLAEADVWLSFLNEHNVSWVNWSLTNKNETSAAFTPFVLGKSEATNLDPGDDKLWSIPELTVSGEYVRARIKGIPYEPADRTPREEFSTVVWDFDDGTAQGFGVNGESPVKSVELAVENGRLKLSGMDASTDISEGNYWPNVRLSADGSAARPDILGVEQLTIEVFAAEPATVAIAAVPQSSTHDWMNPNKAIRAQPGDFEEQDDGTYKATIAISKADAPNLAVIGEDGSDSTMTNIILFVGAVGAEWVALDNITVSGVREVVEQPIVHDPLGTPTLPSTFEDSTRQGWAWDGGSGVKSALKVQPANGTKALSWEVAYPDVKPSDGWASAPRIVLGGINATRGDNRYLLFDLYLDPVRANQGTLSINLALAPPSLGYWAQAAQNFDIPLDALNRQTKTSDGFYHYRVSFDLTRIVDDKVIAADTVLRDITIVVADVQSDYAGKMYMDNVRFGKTLELPPGKGNNNSGSGGGGSAETADPKTELVREPKADASGRISVTLGEGKTNALFPADAAAWADAGSLAVTGDGGALDIPGKVLTSLLALLSDEERKGSQLSVTLRRLEAEEASALAKKADAGSAAELRLAGPLLELELSLVAKDGRTLKLERFDPPIRLRVTANDGANRDLAGVYLIGDDGKVDYLGGQWLDGALAVTVGHFSKYAVLEYDRSYSDIPAAFWGADAIRKLSAKHLVNSVSETRFAPSVPVTRAEFAAMLARALDLKAGDGAAFADVDPGQWYAEAVAAAAQAGIVTGGSGGLFQPDGRLTREEMAVMLVRAYEAKTGKRAPSGKAGFKDDRSIAGWASDAVNAAFGLGLVNGRGAERFEPQHFTTRAESAQVVWRLLEAMN</sequence>
<evidence type="ECO:0000256" key="9">
    <source>
        <dbReference type="SAM" id="SignalP"/>
    </source>
</evidence>
<dbReference type="InterPro" id="IPR017853">
    <property type="entry name" value="GH"/>
</dbReference>
<dbReference type="SUPFAM" id="SSF51445">
    <property type="entry name" value="(Trans)glycosidases"/>
    <property type="match status" value="1"/>
</dbReference>
<evidence type="ECO:0000256" key="8">
    <source>
        <dbReference type="SAM" id="MobiDB-lite"/>
    </source>
</evidence>
<dbReference type="Pfam" id="PF03424">
    <property type="entry name" value="CBM_17_28"/>
    <property type="match status" value="2"/>
</dbReference>
<dbReference type="EC" id="3.2.1.4" evidence="3"/>
<name>A0ABW2F6P0_9BACL</name>
<evidence type="ECO:0000256" key="4">
    <source>
        <dbReference type="ARBA" id="ARBA00022801"/>
    </source>
</evidence>
<organism evidence="11 12">
    <name type="scientific">Cohnella cellulosilytica</name>
    <dbReference type="NCBI Taxonomy" id="986710"/>
    <lineage>
        <taxon>Bacteria</taxon>
        <taxon>Bacillati</taxon>
        <taxon>Bacillota</taxon>
        <taxon>Bacilli</taxon>
        <taxon>Bacillales</taxon>
        <taxon>Paenibacillaceae</taxon>
        <taxon>Cohnella</taxon>
    </lineage>
</organism>
<evidence type="ECO:0000256" key="1">
    <source>
        <dbReference type="ARBA" id="ARBA00000966"/>
    </source>
</evidence>
<keyword evidence="12" id="KW-1185">Reference proteome</keyword>
<dbReference type="Gene3D" id="3.20.20.80">
    <property type="entry name" value="Glycosidases"/>
    <property type="match status" value="1"/>
</dbReference>
<feature type="region of interest" description="Disordered" evidence="8">
    <location>
        <begin position="782"/>
        <end position="814"/>
    </location>
</feature>